<evidence type="ECO:0000256" key="1">
    <source>
        <dbReference type="SAM" id="MobiDB-lite"/>
    </source>
</evidence>
<proteinExistence type="predicted"/>
<evidence type="ECO:0000313" key="2">
    <source>
        <dbReference type="EMBL" id="VDO16209.1"/>
    </source>
</evidence>
<gene>
    <name evidence="2" type="ORF">HNAJ_LOCUS13529</name>
</gene>
<feature type="compositionally biased region" description="Pro residues" evidence="1">
    <location>
        <begin position="90"/>
        <end position="99"/>
    </location>
</feature>
<feature type="compositionally biased region" description="Polar residues" evidence="1">
    <location>
        <begin position="282"/>
        <end position="293"/>
    </location>
</feature>
<feature type="compositionally biased region" description="Low complexity" evidence="1">
    <location>
        <begin position="141"/>
        <end position="171"/>
    </location>
</feature>
<evidence type="ECO:0000313" key="4">
    <source>
        <dbReference type="WBParaSite" id="HNAJ_0001355501-mRNA-1"/>
    </source>
</evidence>
<feature type="compositionally biased region" description="Polar residues" evidence="1">
    <location>
        <begin position="101"/>
        <end position="110"/>
    </location>
</feature>
<feature type="region of interest" description="Disordered" evidence="1">
    <location>
        <begin position="279"/>
        <end position="320"/>
    </location>
</feature>
<feature type="compositionally biased region" description="Low complexity" evidence="1">
    <location>
        <begin position="29"/>
        <end position="55"/>
    </location>
</feature>
<organism evidence="4">
    <name type="scientific">Rodentolepis nana</name>
    <name type="common">Dwarf tapeworm</name>
    <name type="synonym">Hymenolepis nana</name>
    <dbReference type="NCBI Taxonomy" id="102285"/>
    <lineage>
        <taxon>Eukaryota</taxon>
        <taxon>Metazoa</taxon>
        <taxon>Spiralia</taxon>
        <taxon>Lophotrochozoa</taxon>
        <taxon>Platyhelminthes</taxon>
        <taxon>Cestoda</taxon>
        <taxon>Eucestoda</taxon>
        <taxon>Cyclophyllidea</taxon>
        <taxon>Hymenolepididae</taxon>
        <taxon>Rodentolepis</taxon>
    </lineage>
</organism>
<name>A0A0R3U0A6_RODNA</name>
<dbReference type="OrthoDB" id="10668805at2759"/>
<dbReference type="AlphaFoldDB" id="A0A0R3U0A6"/>
<accession>A0A0R3U0A6</accession>
<feature type="compositionally biased region" description="Polar residues" evidence="1">
    <location>
        <begin position="179"/>
        <end position="197"/>
    </location>
</feature>
<reference evidence="2 3" key="2">
    <citation type="submission" date="2018-11" db="EMBL/GenBank/DDBJ databases">
        <authorList>
            <consortium name="Pathogen Informatics"/>
        </authorList>
    </citation>
    <scope>NUCLEOTIDE SEQUENCE [LARGE SCALE GENOMIC DNA]</scope>
</reference>
<feature type="compositionally biased region" description="Polar residues" evidence="1">
    <location>
        <begin position="120"/>
        <end position="140"/>
    </location>
</feature>
<feature type="region of interest" description="Disordered" evidence="1">
    <location>
        <begin position="14"/>
        <end position="57"/>
    </location>
</feature>
<keyword evidence="3" id="KW-1185">Reference proteome</keyword>
<dbReference type="Proteomes" id="UP000278807">
    <property type="component" value="Unassembled WGS sequence"/>
</dbReference>
<dbReference type="EMBL" id="UZAE01015577">
    <property type="protein sequence ID" value="VDO16209.1"/>
    <property type="molecule type" value="Genomic_DNA"/>
</dbReference>
<protein>
    <submittedName>
        <fullName evidence="4">TORC_M domain-containing protein</fullName>
    </submittedName>
</protein>
<reference evidence="4" key="1">
    <citation type="submission" date="2017-02" db="UniProtKB">
        <authorList>
            <consortium name="WormBaseParasite"/>
        </authorList>
    </citation>
    <scope>IDENTIFICATION</scope>
</reference>
<feature type="region of interest" description="Disordered" evidence="1">
    <location>
        <begin position="70"/>
        <end position="231"/>
    </location>
</feature>
<dbReference type="WBParaSite" id="HNAJ_0001355501-mRNA-1">
    <property type="protein sequence ID" value="HNAJ_0001355501-mRNA-1"/>
    <property type="gene ID" value="HNAJ_0001355501"/>
</dbReference>
<evidence type="ECO:0000313" key="3">
    <source>
        <dbReference type="Proteomes" id="UP000278807"/>
    </source>
</evidence>
<sequence length="333" mass="35830">MSISDNFPNLCKALMEGTPSSLPDDHRASGSSTQTSSPDSHSYISSSNGSNADSNKGLLRVENFKSAGNLAENRGHGHERGMQWTSLNPQPTPSLPPHSTPFYSSGNLNQGVEGERNCESTRSGDGTQTNGSLLLIQSLQPNSLPFSTSTTTTSTTTTTDNNNNNNNNNSSPSPPNHLANGSSIKESAAVSNYSSAKHVNLPPAPSRSSWYRCDPPQYLSQPPSAPRANLPEDMRRMPHFVQLSPAEISTFLTIESMAIFLATMFPQFSAFAPDSPFAQPTPHYTSPEQTTPLDVSIRPPQSPPGENGCQPTSLSYTRPPICPSTNQYAKYLN</sequence>